<feature type="domain" description="HMA" evidence="3">
    <location>
        <begin position="2"/>
        <end position="71"/>
    </location>
</feature>
<dbReference type="EMBL" id="GHES01047488">
    <property type="protein sequence ID" value="MPA78047.1"/>
    <property type="molecule type" value="Transcribed_RNA"/>
</dbReference>
<organism evidence="4">
    <name type="scientific">Davidia involucrata</name>
    <name type="common">Dove tree</name>
    <dbReference type="NCBI Taxonomy" id="16924"/>
    <lineage>
        <taxon>Eukaryota</taxon>
        <taxon>Viridiplantae</taxon>
        <taxon>Streptophyta</taxon>
        <taxon>Embryophyta</taxon>
        <taxon>Tracheophyta</taxon>
        <taxon>Spermatophyta</taxon>
        <taxon>Magnoliopsida</taxon>
        <taxon>eudicotyledons</taxon>
        <taxon>Gunneridae</taxon>
        <taxon>Pentapetalae</taxon>
        <taxon>asterids</taxon>
        <taxon>Cornales</taxon>
        <taxon>Nyssaceae</taxon>
        <taxon>Davidia</taxon>
    </lineage>
</organism>
<dbReference type="PROSITE" id="PS50846">
    <property type="entry name" value="HMA_2"/>
    <property type="match status" value="1"/>
</dbReference>
<dbReference type="GO" id="GO:0046872">
    <property type="term" value="F:metal ion binding"/>
    <property type="evidence" value="ECO:0007669"/>
    <property type="project" value="InterPro"/>
</dbReference>
<protein>
    <recommendedName>
        <fullName evidence="3">HMA domain-containing protein</fullName>
    </recommendedName>
</protein>
<dbReference type="GO" id="GO:0009626">
    <property type="term" value="P:plant-type hypersensitive response"/>
    <property type="evidence" value="ECO:0007669"/>
    <property type="project" value="UniProtKB-KW"/>
</dbReference>
<name>A0A5B7CAQ1_DAVIN</name>
<sequence length="130" mass="14224">MKQKVVIKVSMNGQKSRSKAMKIAVGVSGVESAALQGQDKSQIEVTGDGVDAVALTTLLRKNVGYAELVSVSQVGEKKEGEKKQDPKKDDPKKNEATVHPPVVWTTSNPYGVYQIQEFRDPNYENNCSIM</sequence>
<feature type="region of interest" description="Disordered" evidence="2">
    <location>
        <begin position="73"/>
        <end position="103"/>
    </location>
</feature>
<dbReference type="PANTHER" id="PTHR46371">
    <property type="entry name" value="OS04G0464100 PROTEIN"/>
    <property type="match status" value="1"/>
</dbReference>
<comment type="subcellular location">
    <subcellularLocation>
        <location evidence="1">Membrane</location>
        <topology evidence="1">Peripheral membrane protein</topology>
    </subcellularLocation>
</comment>
<proteinExistence type="predicted"/>
<dbReference type="GO" id="GO:0016020">
    <property type="term" value="C:membrane"/>
    <property type="evidence" value="ECO:0007669"/>
    <property type="project" value="UniProtKB-SubCell"/>
</dbReference>
<dbReference type="AlphaFoldDB" id="A0A5B7CAQ1"/>
<dbReference type="Gene3D" id="3.30.70.100">
    <property type="match status" value="1"/>
</dbReference>
<evidence type="ECO:0000256" key="1">
    <source>
        <dbReference type="ARBA" id="ARBA00004170"/>
    </source>
</evidence>
<gene>
    <name evidence="4" type="ORF">Din_047488</name>
</gene>
<reference evidence="4" key="1">
    <citation type="submission" date="2019-08" db="EMBL/GenBank/DDBJ databases">
        <title>Reference gene set and small RNA set construction with multiple tissues from Davidia involucrata Baill.</title>
        <authorList>
            <person name="Yang H."/>
            <person name="Zhou C."/>
            <person name="Li G."/>
            <person name="Wang J."/>
            <person name="Gao P."/>
            <person name="Wang M."/>
            <person name="Wang R."/>
            <person name="Zhao Y."/>
        </authorList>
    </citation>
    <scope>NUCLEOTIDE SEQUENCE</scope>
    <source>
        <tissue evidence="4">Mixed with DoveR01_LX</tissue>
    </source>
</reference>
<dbReference type="InterPro" id="IPR044296">
    <property type="entry name" value="HIPP46"/>
</dbReference>
<evidence type="ECO:0000256" key="2">
    <source>
        <dbReference type="SAM" id="MobiDB-lite"/>
    </source>
</evidence>
<evidence type="ECO:0000259" key="3">
    <source>
        <dbReference type="PROSITE" id="PS50846"/>
    </source>
</evidence>
<evidence type="ECO:0000313" key="4">
    <source>
        <dbReference type="EMBL" id="MPA78047.1"/>
    </source>
</evidence>
<accession>A0A5B7CAQ1</accession>
<feature type="compositionally biased region" description="Basic and acidic residues" evidence="2">
    <location>
        <begin position="75"/>
        <end position="96"/>
    </location>
</feature>
<dbReference type="InterPro" id="IPR006121">
    <property type="entry name" value="HMA_dom"/>
</dbReference>